<sequence>MSGKPPNKPSLKLTFSKPKVPQVPKPSNPPSASPPPTAAPASSVPKLKLKFGPKPTAQPAPQEQQPASTPKPKKASKPSMAKAAPRSSKKRARDASDKETAHTVPPAPAVKRIKFSAKPLPSIRLKSKGEPPRRPKGVGYDSQASDAEVDPALEEEFILRMPPGEDCDYVRQAVEEKRFGPRSQGGADISFKSLTRDGRRAIVTVRGRMYAASLVDLPCIVEAMKSWDRRAWYKAADICQMLLVLGPIRSEEEARSYPLPKDVDGSTFQYAHGLTPPMRWVRKRRFRRRISNRTIEAVELEVARLLKEDAAAIRPPEFEVMDYNQYMREESGYNEEYDDEQDAEGEVDEATYMQPGSTQEDMADLFEDELAAEMEAALAAHAEASSMPTSAIADENQAVAAAATEAEGEAETEAEAGTPKPGGGTATTAGETSGDDEDESEESGAEDAAHEELDEDALERQRQVQQQREEIAELEALVRAETVKWEQMTNPILKAKLGRRVQSLKQELELKKVSIGEGNADD</sequence>
<comment type="similarity">
    <text evidence="2">Belongs to the TAF7 family.</text>
</comment>
<name>A0AAF0DH73_9EURO</name>
<reference evidence="8" key="1">
    <citation type="submission" date="2023-03" db="EMBL/GenBank/DDBJ databases">
        <title>Emydomyces testavorans Genome Sequence.</title>
        <authorList>
            <person name="Hoyer L."/>
        </authorList>
    </citation>
    <scope>NUCLEOTIDE SEQUENCE</scope>
    <source>
        <strain evidence="8">16-2883</strain>
    </source>
</reference>
<dbReference type="GO" id="GO:0016251">
    <property type="term" value="F:RNA polymerase II general transcription initiation factor activity"/>
    <property type="evidence" value="ECO:0007669"/>
    <property type="project" value="TreeGrafter"/>
</dbReference>
<dbReference type="InterPro" id="IPR037817">
    <property type="entry name" value="TAF7"/>
</dbReference>
<dbReference type="PANTHER" id="PTHR12228">
    <property type="entry name" value="TRANSCRIPTION INITIATION FACTOR TFIID 55 KD SUBUNIT-RELATED"/>
    <property type="match status" value="1"/>
</dbReference>
<protein>
    <recommendedName>
        <fullName evidence="7">TAFII55 protein conserved region domain-containing protein</fullName>
    </recommendedName>
</protein>
<feature type="domain" description="TAFII55 protein conserved region" evidence="7">
    <location>
        <begin position="153"/>
        <end position="314"/>
    </location>
</feature>
<comment type="subcellular location">
    <subcellularLocation>
        <location evidence="1">Nucleus</location>
    </subcellularLocation>
</comment>
<dbReference type="InterPro" id="IPR006751">
    <property type="entry name" value="TAFII55_prot_cons_reg"/>
</dbReference>
<keyword evidence="5" id="KW-0539">Nucleus</keyword>
<dbReference type="GO" id="GO:0005669">
    <property type="term" value="C:transcription factor TFIID complex"/>
    <property type="evidence" value="ECO:0007669"/>
    <property type="project" value="InterPro"/>
</dbReference>
<dbReference type="AlphaFoldDB" id="A0AAF0DH73"/>
<evidence type="ECO:0000256" key="5">
    <source>
        <dbReference type="ARBA" id="ARBA00023242"/>
    </source>
</evidence>
<keyword evidence="9" id="KW-1185">Reference proteome</keyword>
<evidence type="ECO:0000313" key="8">
    <source>
        <dbReference type="EMBL" id="WEW58621.1"/>
    </source>
</evidence>
<feature type="region of interest" description="Disordered" evidence="6">
    <location>
        <begin position="1"/>
        <end position="146"/>
    </location>
</feature>
<evidence type="ECO:0000256" key="1">
    <source>
        <dbReference type="ARBA" id="ARBA00004123"/>
    </source>
</evidence>
<dbReference type="SMART" id="SM01370">
    <property type="entry name" value="TAFII55_N"/>
    <property type="match status" value="1"/>
</dbReference>
<organism evidence="8 9">
    <name type="scientific">Emydomyces testavorans</name>
    <dbReference type="NCBI Taxonomy" id="2070801"/>
    <lineage>
        <taxon>Eukaryota</taxon>
        <taxon>Fungi</taxon>
        <taxon>Dikarya</taxon>
        <taxon>Ascomycota</taxon>
        <taxon>Pezizomycotina</taxon>
        <taxon>Eurotiomycetes</taxon>
        <taxon>Eurotiomycetidae</taxon>
        <taxon>Onygenales</taxon>
        <taxon>Nannizziopsiaceae</taxon>
        <taxon>Emydomyces</taxon>
    </lineage>
</organism>
<accession>A0AAF0DH73</accession>
<evidence type="ECO:0000313" key="9">
    <source>
        <dbReference type="Proteomes" id="UP001219355"/>
    </source>
</evidence>
<feature type="region of interest" description="Disordered" evidence="6">
    <location>
        <begin position="397"/>
        <end position="466"/>
    </location>
</feature>
<feature type="compositionally biased region" description="Acidic residues" evidence="6">
    <location>
        <begin position="433"/>
        <end position="445"/>
    </location>
</feature>
<evidence type="ECO:0000259" key="7">
    <source>
        <dbReference type="SMART" id="SM01370"/>
    </source>
</evidence>
<feature type="compositionally biased region" description="Pro residues" evidence="6">
    <location>
        <begin position="21"/>
        <end position="38"/>
    </location>
</feature>
<evidence type="ECO:0000256" key="2">
    <source>
        <dbReference type="ARBA" id="ARBA00009368"/>
    </source>
</evidence>
<dbReference type="GO" id="GO:0051123">
    <property type="term" value="P:RNA polymerase II preinitiation complex assembly"/>
    <property type="evidence" value="ECO:0007669"/>
    <property type="project" value="TreeGrafter"/>
</dbReference>
<dbReference type="Pfam" id="PF04658">
    <property type="entry name" value="TAFII55_N"/>
    <property type="match status" value="1"/>
</dbReference>
<evidence type="ECO:0000256" key="6">
    <source>
        <dbReference type="SAM" id="MobiDB-lite"/>
    </source>
</evidence>
<feature type="compositionally biased region" description="Low complexity" evidence="6">
    <location>
        <begin position="53"/>
        <end position="70"/>
    </location>
</feature>
<dbReference type="EMBL" id="CP120628">
    <property type="protein sequence ID" value="WEW58621.1"/>
    <property type="molecule type" value="Genomic_DNA"/>
</dbReference>
<dbReference type="PANTHER" id="PTHR12228:SF0">
    <property type="entry name" value="TATA-BOX BINDING PROTEIN ASSOCIATED FACTOR 7"/>
    <property type="match status" value="1"/>
</dbReference>
<gene>
    <name evidence="8" type="ORF">PRK78_004089</name>
</gene>
<feature type="compositionally biased region" description="Low complexity" evidence="6">
    <location>
        <begin position="77"/>
        <end position="86"/>
    </location>
</feature>
<keyword evidence="4" id="KW-0804">Transcription</keyword>
<keyword evidence="3" id="KW-0805">Transcription regulation</keyword>
<evidence type="ECO:0000256" key="4">
    <source>
        <dbReference type="ARBA" id="ARBA00023163"/>
    </source>
</evidence>
<dbReference type="Proteomes" id="UP001219355">
    <property type="component" value="Chromosome 2"/>
</dbReference>
<dbReference type="CDD" id="cd08047">
    <property type="entry name" value="TAF7"/>
    <property type="match status" value="1"/>
</dbReference>
<proteinExistence type="inferred from homology"/>
<evidence type="ECO:0000256" key="3">
    <source>
        <dbReference type="ARBA" id="ARBA00023015"/>
    </source>
</evidence>